<keyword evidence="1" id="KW-1133">Transmembrane helix</keyword>
<evidence type="ECO:0000313" key="2">
    <source>
        <dbReference type="EMBL" id="ODQ48830.1"/>
    </source>
</evidence>
<name>A0A1E3NRX0_9ASCO</name>
<organism evidence="2 3">
    <name type="scientific">Pichia membranifaciens NRRL Y-2026</name>
    <dbReference type="NCBI Taxonomy" id="763406"/>
    <lineage>
        <taxon>Eukaryota</taxon>
        <taxon>Fungi</taxon>
        <taxon>Dikarya</taxon>
        <taxon>Ascomycota</taxon>
        <taxon>Saccharomycotina</taxon>
        <taxon>Pichiomycetes</taxon>
        <taxon>Pichiales</taxon>
        <taxon>Pichiaceae</taxon>
        <taxon>Pichia</taxon>
    </lineage>
</organism>
<keyword evidence="1" id="KW-0812">Transmembrane</keyword>
<dbReference type="RefSeq" id="XP_019019943.1">
    <property type="nucleotide sequence ID" value="XM_019160334.1"/>
</dbReference>
<dbReference type="Proteomes" id="UP000094455">
    <property type="component" value="Unassembled WGS sequence"/>
</dbReference>
<gene>
    <name evidence="2" type="ORF">PICMEDRAFT_14360</name>
</gene>
<feature type="transmembrane region" description="Helical" evidence="1">
    <location>
        <begin position="61"/>
        <end position="83"/>
    </location>
</feature>
<evidence type="ECO:0008006" key="4">
    <source>
        <dbReference type="Google" id="ProtNLM"/>
    </source>
</evidence>
<dbReference type="EMBL" id="KV454001">
    <property type="protein sequence ID" value="ODQ48830.1"/>
    <property type="molecule type" value="Genomic_DNA"/>
</dbReference>
<evidence type="ECO:0000313" key="3">
    <source>
        <dbReference type="Proteomes" id="UP000094455"/>
    </source>
</evidence>
<dbReference type="GeneID" id="30177021"/>
<reference evidence="2 3" key="1">
    <citation type="journal article" date="2016" name="Proc. Natl. Acad. Sci. U.S.A.">
        <title>Comparative genomics of biotechnologically important yeasts.</title>
        <authorList>
            <person name="Riley R."/>
            <person name="Haridas S."/>
            <person name="Wolfe K.H."/>
            <person name="Lopes M.R."/>
            <person name="Hittinger C.T."/>
            <person name="Goeker M."/>
            <person name="Salamov A.A."/>
            <person name="Wisecaver J.H."/>
            <person name="Long T.M."/>
            <person name="Calvey C.H."/>
            <person name="Aerts A.L."/>
            <person name="Barry K.W."/>
            <person name="Choi C."/>
            <person name="Clum A."/>
            <person name="Coughlan A.Y."/>
            <person name="Deshpande S."/>
            <person name="Douglass A.P."/>
            <person name="Hanson S.J."/>
            <person name="Klenk H.-P."/>
            <person name="LaButti K.M."/>
            <person name="Lapidus A."/>
            <person name="Lindquist E.A."/>
            <person name="Lipzen A.M."/>
            <person name="Meier-Kolthoff J.P."/>
            <person name="Ohm R.A."/>
            <person name="Otillar R.P."/>
            <person name="Pangilinan J.L."/>
            <person name="Peng Y."/>
            <person name="Rokas A."/>
            <person name="Rosa C.A."/>
            <person name="Scheuner C."/>
            <person name="Sibirny A.A."/>
            <person name="Slot J.C."/>
            <person name="Stielow J.B."/>
            <person name="Sun H."/>
            <person name="Kurtzman C.P."/>
            <person name="Blackwell M."/>
            <person name="Grigoriev I.V."/>
            <person name="Jeffries T.W."/>
        </authorList>
    </citation>
    <scope>NUCLEOTIDE SEQUENCE [LARGE SCALE GENOMIC DNA]</scope>
    <source>
        <strain evidence="2 3">NRRL Y-2026</strain>
    </source>
</reference>
<keyword evidence="3" id="KW-1185">Reference proteome</keyword>
<dbReference type="AlphaFoldDB" id="A0A1E3NRX0"/>
<feature type="transmembrane region" description="Helical" evidence="1">
    <location>
        <begin position="25"/>
        <end position="49"/>
    </location>
</feature>
<evidence type="ECO:0000256" key="1">
    <source>
        <dbReference type="SAM" id="Phobius"/>
    </source>
</evidence>
<keyword evidence="1" id="KW-0472">Membrane</keyword>
<sequence>MTSFNQLMGLYRSYDEFHPEFTANISGGLLILISLISILILMITLAYNAKTSSIKGSIVNFITYTLLAAVAALTISFSVLFVASHLGVYT</sequence>
<accession>A0A1E3NRX0</accession>
<proteinExistence type="predicted"/>
<protein>
    <recommendedName>
        <fullName evidence="4">Dolichyl-diphosphooligosaccharide-protein glycosyltransferase subunit OST5</fullName>
    </recommendedName>
</protein>